<dbReference type="Proteomes" id="UP000258016">
    <property type="component" value="Chromosome"/>
</dbReference>
<evidence type="ECO:0000256" key="2">
    <source>
        <dbReference type="RuleBase" id="RU361220"/>
    </source>
</evidence>
<evidence type="ECO:0000313" key="4">
    <source>
        <dbReference type="Proteomes" id="UP000258016"/>
    </source>
</evidence>
<evidence type="ECO:0000313" key="3">
    <source>
        <dbReference type="EMBL" id="ASR53313.1"/>
    </source>
</evidence>
<dbReference type="CDD" id="cd08997">
    <property type="entry name" value="GH68"/>
    <property type="match status" value="1"/>
</dbReference>
<sequence>MRDPANTIPAFALDSSARVPGFDLWDMWPVEHEDGRLPRFDGAALWMVLAATVEPDPDSRHMVARIYLASERDGRWTLHQPVFPEGFTPGDREWSGSAVLDDTGTRLTVHFTAAGRRNGPGPSLEQRLFEASCSFAASDGGIILSDWSAPQETMVADGIDYQVANQTEGRGGEILGFRDPGFFRDAATGGAYLFFTGSCARSSSRWTGNIGVARQDDAGGAWQMLPPVLSAAGVNNELERPHMRQRGGNYYLFWSTQAKVFAENIVAPTGLYGAVAPSPLGPFTLLNGTGLVAGTPPECPAQEYSWWVLDDLQVIGFADFPGIRDMGLIVDAAQRRAHFAGYPAPFFRIALDGATARVVG</sequence>
<dbReference type="InterPro" id="IPR003469">
    <property type="entry name" value="Glyco_hydro_68"/>
</dbReference>
<evidence type="ECO:0008006" key="5">
    <source>
        <dbReference type="Google" id="ProtNLM"/>
    </source>
</evidence>
<accession>A0ABM6MBH4</accession>
<dbReference type="InterPro" id="IPR023296">
    <property type="entry name" value="Glyco_hydro_beta-prop_sf"/>
</dbReference>
<dbReference type="EMBL" id="CP020083">
    <property type="protein sequence ID" value="ASR53313.1"/>
    <property type="molecule type" value="Genomic_DNA"/>
</dbReference>
<name>A0ABM6MBH4_9SPHN</name>
<comment type="similarity">
    <text evidence="1 2">Belongs to the glycosyl hydrolase 68 family.</text>
</comment>
<dbReference type="Gene3D" id="2.115.10.20">
    <property type="entry name" value="Glycosyl hydrolase domain, family 43"/>
    <property type="match status" value="1"/>
</dbReference>
<organism evidence="3 4">
    <name type="scientific">Blastomonas fulva</name>
    <dbReference type="NCBI Taxonomy" id="1550728"/>
    <lineage>
        <taxon>Bacteria</taxon>
        <taxon>Pseudomonadati</taxon>
        <taxon>Pseudomonadota</taxon>
        <taxon>Alphaproteobacteria</taxon>
        <taxon>Sphingomonadales</taxon>
        <taxon>Sphingomonadaceae</taxon>
        <taxon>Blastomonas</taxon>
    </lineage>
</organism>
<evidence type="ECO:0000256" key="1">
    <source>
        <dbReference type="ARBA" id="ARBA00006775"/>
    </source>
</evidence>
<dbReference type="SUPFAM" id="SSF75005">
    <property type="entry name" value="Arabinanase/levansucrase/invertase"/>
    <property type="match status" value="1"/>
</dbReference>
<reference evidence="3 4" key="1">
    <citation type="submission" date="2017-03" db="EMBL/GenBank/DDBJ databases">
        <title>Complete genome sequence of Blastomonas fulva degrading microcsystin LR.</title>
        <authorList>
            <person name="Lee H.-g."/>
            <person name="Jin L."/>
            <person name="oh H.-M."/>
        </authorList>
    </citation>
    <scope>NUCLEOTIDE SEQUENCE [LARGE SCALE GENOMIC DNA]</scope>
    <source>
        <strain evidence="3 4">T2</strain>
    </source>
</reference>
<dbReference type="Pfam" id="PF02435">
    <property type="entry name" value="Glyco_hydro_68"/>
    <property type="match status" value="2"/>
</dbReference>
<proteinExistence type="inferred from homology"/>
<protein>
    <recommendedName>
        <fullName evidence="5">Glycoside hydrolase 68 family protein</fullName>
    </recommendedName>
</protein>
<gene>
    <name evidence="3" type="ORF">B5J99_03675</name>
</gene>
<keyword evidence="4" id="KW-1185">Reference proteome</keyword>